<evidence type="ECO:0000256" key="1">
    <source>
        <dbReference type="SAM" id="MobiDB-lite"/>
    </source>
</evidence>
<name>A0A1I2MXK4_9ACTN</name>
<dbReference type="Proteomes" id="UP000181942">
    <property type="component" value="Unassembled WGS sequence"/>
</dbReference>
<evidence type="ECO:0000313" key="3">
    <source>
        <dbReference type="Proteomes" id="UP000181942"/>
    </source>
</evidence>
<protein>
    <submittedName>
        <fullName evidence="2">Uncharacterized protein</fullName>
    </submittedName>
</protein>
<reference evidence="2 3" key="1">
    <citation type="submission" date="2016-10" db="EMBL/GenBank/DDBJ databases">
        <authorList>
            <person name="de Groot N.N."/>
        </authorList>
    </citation>
    <scope>NUCLEOTIDE SEQUENCE [LARGE SCALE GENOMIC DNA]</scope>
    <source>
        <strain evidence="2 3">OK461</strain>
    </source>
</reference>
<evidence type="ECO:0000313" key="2">
    <source>
        <dbReference type="EMBL" id="SFF96294.1"/>
    </source>
</evidence>
<dbReference type="AlphaFoldDB" id="A0A1I2MXK4"/>
<dbReference type="EMBL" id="FONR01000014">
    <property type="protein sequence ID" value="SFF96294.1"/>
    <property type="molecule type" value="Genomic_DNA"/>
</dbReference>
<proteinExistence type="predicted"/>
<accession>A0A1I2MXK4</accession>
<gene>
    <name evidence="2" type="ORF">SAMN02787118_11471</name>
</gene>
<feature type="region of interest" description="Disordered" evidence="1">
    <location>
        <begin position="165"/>
        <end position="213"/>
    </location>
</feature>
<feature type="region of interest" description="Disordered" evidence="1">
    <location>
        <begin position="80"/>
        <end position="114"/>
    </location>
</feature>
<sequence length="239" mass="24930">MQTLRTIRRPVFYLYSQVRGGGAYGIAGQIEHALTELSASLIAVGGRSNCAGAGLGGRGDRPVPSSGPRCASVQVRQARTAARRQGRRAGMVSASRGPVPQPMPGRHGGAAHTLGGGITAGDVSRQRAHDAGERRSVGNAQPARMALGRSEATCSGHPLSRLVGIEGNTHPGRPSDQDRRGPVPGTKLTLKRSARQARFRDPRHAPGAGAALSPRLAVFWRARSGAWTEPPGDACGPPR</sequence>
<organism evidence="2 3">
    <name type="scientific">Streptomyces mirabilis</name>
    <dbReference type="NCBI Taxonomy" id="68239"/>
    <lineage>
        <taxon>Bacteria</taxon>
        <taxon>Bacillati</taxon>
        <taxon>Actinomycetota</taxon>
        <taxon>Actinomycetes</taxon>
        <taxon>Kitasatosporales</taxon>
        <taxon>Streptomycetaceae</taxon>
        <taxon>Streptomyces</taxon>
    </lineage>
</organism>